<dbReference type="SUPFAM" id="SSF53335">
    <property type="entry name" value="S-adenosyl-L-methionine-dependent methyltransferases"/>
    <property type="match status" value="1"/>
</dbReference>
<dbReference type="PANTHER" id="PTHR43542">
    <property type="entry name" value="METHYLTRANSFERASE"/>
    <property type="match status" value="1"/>
</dbReference>
<keyword evidence="2" id="KW-0808">Transferase</keyword>
<organism evidence="3">
    <name type="scientific">marine metagenome</name>
    <dbReference type="NCBI Taxonomy" id="408172"/>
    <lineage>
        <taxon>unclassified sequences</taxon>
        <taxon>metagenomes</taxon>
        <taxon>ecological metagenomes</taxon>
    </lineage>
</organism>
<dbReference type="PANTHER" id="PTHR43542:SF1">
    <property type="entry name" value="METHYLTRANSFERASE"/>
    <property type="match status" value="1"/>
</dbReference>
<dbReference type="InterPro" id="IPR004398">
    <property type="entry name" value="RNA_MeTrfase_RsmD"/>
</dbReference>
<reference evidence="3" key="1">
    <citation type="submission" date="2018-05" db="EMBL/GenBank/DDBJ databases">
        <authorList>
            <person name="Lanie J.A."/>
            <person name="Ng W.-L."/>
            <person name="Kazmierczak K.M."/>
            <person name="Andrzejewski T.M."/>
            <person name="Davidsen T.M."/>
            <person name="Wayne K.J."/>
            <person name="Tettelin H."/>
            <person name="Glass J.I."/>
            <person name="Rusch D."/>
            <person name="Podicherti R."/>
            <person name="Tsui H.-C.T."/>
            <person name="Winkler M.E."/>
        </authorList>
    </citation>
    <scope>NUCLEOTIDE SEQUENCE</scope>
</reference>
<dbReference type="GO" id="GO:0031167">
    <property type="term" value="P:rRNA methylation"/>
    <property type="evidence" value="ECO:0007669"/>
    <property type="project" value="InterPro"/>
</dbReference>
<evidence type="ECO:0000313" key="3">
    <source>
        <dbReference type="EMBL" id="SVA79008.1"/>
    </source>
</evidence>
<accession>A0A381YPR2</accession>
<gene>
    <name evidence="3" type="ORF">METZ01_LOCUS131862</name>
</gene>
<keyword evidence="1" id="KW-0489">Methyltransferase</keyword>
<dbReference type="PIRSF" id="PIRSF004553">
    <property type="entry name" value="CHP00095"/>
    <property type="match status" value="1"/>
</dbReference>
<protein>
    <recommendedName>
        <fullName evidence="4">16S rRNA (Guanine(966)-N(2))-methyltransferase RsmD</fullName>
    </recommendedName>
</protein>
<dbReference type="Pfam" id="PF03602">
    <property type="entry name" value="Cons_hypoth95"/>
    <property type="match status" value="1"/>
</dbReference>
<dbReference type="Gene3D" id="3.40.50.150">
    <property type="entry name" value="Vaccinia Virus protein VP39"/>
    <property type="match status" value="1"/>
</dbReference>
<dbReference type="EMBL" id="UINC01018747">
    <property type="protein sequence ID" value="SVA79008.1"/>
    <property type="molecule type" value="Genomic_DNA"/>
</dbReference>
<evidence type="ECO:0000256" key="1">
    <source>
        <dbReference type="ARBA" id="ARBA00022603"/>
    </source>
</evidence>
<evidence type="ECO:0008006" key="4">
    <source>
        <dbReference type="Google" id="ProtNLM"/>
    </source>
</evidence>
<evidence type="ECO:0000256" key="2">
    <source>
        <dbReference type="ARBA" id="ARBA00022679"/>
    </source>
</evidence>
<name>A0A381YPR2_9ZZZZ</name>
<dbReference type="InterPro" id="IPR029063">
    <property type="entry name" value="SAM-dependent_MTases_sf"/>
</dbReference>
<sequence>MRIIGGTSAGARLKVPGGLGVRPTPDKVRLAIFNSLAGFAEGIRVLELFAGTGALGLECLSRGAAAATFVELSARHTRVMQANAKSIGIAPGQARFIIKDAFVALGQLRSNQARFGLIMADPPYGDKNISKRSESSAQRMLDDENLPALLEPDGLFVLGHTKRDMLEIPVPWVLKNTLKHGDTHIEILHLPKG</sequence>
<proteinExistence type="predicted"/>
<dbReference type="GO" id="GO:0008168">
    <property type="term" value="F:methyltransferase activity"/>
    <property type="evidence" value="ECO:0007669"/>
    <property type="project" value="UniProtKB-KW"/>
</dbReference>
<dbReference type="AlphaFoldDB" id="A0A381YPR2"/>